<evidence type="ECO:0000313" key="2">
    <source>
        <dbReference type="EMBL" id="MEL1244114.1"/>
    </source>
</evidence>
<dbReference type="RefSeq" id="WP_341696425.1">
    <property type="nucleotide sequence ID" value="NZ_JBBYHR010000003.1"/>
</dbReference>
<comment type="caution">
    <text evidence="2">The sequence shown here is derived from an EMBL/GenBank/DDBJ whole genome shotgun (WGS) entry which is preliminary data.</text>
</comment>
<protein>
    <submittedName>
        <fullName evidence="2">Outer membrane beta-barrel protein</fullName>
    </submittedName>
</protein>
<proteinExistence type="predicted"/>
<dbReference type="EMBL" id="JBBYHR010000003">
    <property type="protein sequence ID" value="MEL1244114.1"/>
    <property type="molecule type" value="Genomic_DNA"/>
</dbReference>
<reference evidence="2 3" key="1">
    <citation type="submission" date="2024-04" db="EMBL/GenBank/DDBJ databases">
        <title>Flavobacterium sp. DGU11 16S ribosomal RNA gene Genome sequencing and assembly.</title>
        <authorList>
            <person name="Park S."/>
        </authorList>
    </citation>
    <scope>NUCLEOTIDE SEQUENCE [LARGE SCALE GENOMIC DNA]</scope>
    <source>
        <strain evidence="2 3">DGU11</strain>
    </source>
</reference>
<keyword evidence="3" id="KW-1185">Reference proteome</keyword>
<organism evidence="2 3">
    <name type="scientific">Flavobacterium arundinis</name>
    <dbReference type="NCBI Taxonomy" id="3139143"/>
    <lineage>
        <taxon>Bacteria</taxon>
        <taxon>Pseudomonadati</taxon>
        <taxon>Bacteroidota</taxon>
        <taxon>Flavobacteriia</taxon>
        <taxon>Flavobacteriales</taxon>
        <taxon>Flavobacteriaceae</taxon>
        <taxon>Flavobacterium</taxon>
    </lineage>
</organism>
<sequence>MKKELVLLLLFITLPGLAQINYQPGYFISNNGAKTECLIRNVAWKDAPVEFDYKANDGAETQKGQIKNVSEFSVDNSYKFIRFDILVDLSPNDINFMSINKEPEWIKETAFLKVLVQGDATLYEYTRGNIVRFFYTANEVTEQLVYKPYKVGTSIGYNNKFRGQLFEVMKSKISDRKRFENMRYEKNVLIKLFLEYNGMTLEEAGNFSSKQNKTDFNLKVTAGANLAKVTLEQETFDEIHTFNFDRKAIFSVGLEAELVFPFNNKKWSFFANPNYQSYNNTTTVKDNVLTQHWTIEYSFIEIPIGIRHYMYLGDKSKLFINAGYNVVFGMKDNNISYHYDGPNSIEYVRNAKASKSSNVALGAGYSYDRYSIELRYNFKRDIIGNKVYWYSEYSSIGMIITYKLF</sequence>
<accession>A0ABU9HVC2</accession>
<name>A0ABU9HVC2_9FLAO</name>
<dbReference type="InterPro" id="IPR025665">
    <property type="entry name" value="Beta-barrel_OMP_2"/>
</dbReference>
<gene>
    <name evidence="2" type="ORF">AAEO56_07580</name>
</gene>
<dbReference type="Proteomes" id="UP001464555">
    <property type="component" value="Unassembled WGS sequence"/>
</dbReference>
<evidence type="ECO:0000313" key="3">
    <source>
        <dbReference type="Proteomes" id="UP001464555"/>
    </source>
</evidence>
<evidence type="ECO:0000259" key="1">
    <source>
        <dbReference type="Pfam" id="PF13568"/>
    </source>
</evidence>
<dbReference type="Pfam" id="PF13568">
    <property type="entry name" value="OMP_b-brl_2"/>
    <property type="match status" value="1"/>
</dbReference>
<feature type="domain" description="Outer membrane protein beta-barrel" evidence="1">
    <location>
        <begin position="213"/>
        <end position="378"/>
    </location>
</feature>